<dbReference type="Proteomes" id="UP000747399">
    <property type="component" value="Unassembled WGS sequence"/>
</dbReference>
<accession>A0A8J4AWS5</accession>
<feature type="compositionally biased region" description="Low complexity" evidence="1">
    <location>
        <begin position="55"/>
        <end position="67"/>
    </location>
</feature>
<feature type="region of interest" description="Disordered" evidence="1">
    <location>
        <begin position="916"/>
        <end position="958"/>
    </location>
</feature>
<sequence>MAPANCCPRWTFRLLPYTWQQPFRASEHGFILLLVPLLATLTLALVDGALAATPTSPLSPLPTTSQPSLPPSEPSWPPSEPSWPPSSGGAAKTLRGKLLYRTTWPNGTWLLSSVNGTSTSYTLPYQPIEARSGNEIPPGQYVNLTCFLPNDITTMCSNITNARIYLAAAPIIATNVTLRVLVMVISTNKTTGRRCRVLEGANVTQVKDAFLGPGGYADFFENCSYGRMVIDRQMLTVVPTVIPCNETGTQCTPEIISNAAMKYLPQEISTGDYSHLLYVFPDDEQFALKCNPSPGLGEVAGTKSWYWSSDFDKGIFSKGTVMQEILHNFGLYHGWRNKVEYGDASTSMGSGQSCPSAPELWHLGWATPLAQLNSSTFPVATYMNFTLPATYLGPMGAMIKIQPDWLDTNYYTKNLYLSLRVKAAGDKDLYEDFNGKLNIHEINSTMDNSRDKVDNDPIVTMIGELTPGSNNVRLVPYKLLLHIGAYDNKTSTIMVTICRFVNGPKECAFATPQSQQSPRSPAAPSPSPPSSPTPPSPTPPSPPPPPPPKPPLQSPPPPPSLATPPLPPSPPPPRPPSPMPPPPPPPQPSPQNPLPRPPQPSRPPPSSQPSPSPPPQSPPPPPLPSPPSPSPSRSLPPPQWSPLPPPSPPPPPRTLPPPGDNDPTCGGALTAKEQYKYTGANCLEKLLQQLENENDVVSPTDPWGSPSKWMRDWISRTRAYVVRPIHIVYLDSLSTMNDKYSLQRPWESPSLELRYWITSMWVSLSYPLPSPPSPSPSRSLPPPQWSPLPPPSPPPPPRTSPPPGDNDPTCGGALTAKEQYKYTGANCLEKLLQQLENENDVVSPTDPWGSPSKWMRDWISRTRAYVVRPIHIVYLDSLSTMNDKYSLQRPWESPSLELRYWITSMWVSLSYPLPSPPSPSPSRSLPPPQWSPLPPPSPPPPPRTSPPPGDNDPTCGGALTAKEQYKYTGANCLEKLLQQLENENDVVSPTDPWGSPSKWMRDWISRTRAYVVRPIHIVYLDSLSTMNDKYSLQRPWESPSLELRYWITSMWVSLSYPLPGDVYWAKEI</sequence>
<protein>
    <recommendedName>
        <fullName evidence="2">Peptidase M11 gametolysin domain-containing protein</fullName>
    </recommendedName>
</protein>
<reference evidence="3" key="1">
    <citation type="journal article" date="2021" name="Proc. Natl. Acad. Sci. U.S.A.">
        <title>Three genomes in the algal genus Volvox reveal the fate of a haploid sex-determining region after a transition to homothallism.</title>
        <authorList>
            <person name="Yamamoto K."/>
            <person name="Hamaji T."/>
            <person name="Kawai-Toyooka H."/>
            <person name="Matsuzaki R."/>
            <person name="Takahashi F."/>
            <person name="Nishimura Y."/>
            <person name="Kawachi M."/>
            <person name="Noguchi H."/>
            <person name="Minakuchi Y."/>
            <person name="Umen J.G."/>
            <person name="Toyoda A."/>
            <person name="Nozaki H."/>
        </authorList>
    </citation>
    <scope>NUCLEOTIDE SEQUENCE</scope>
    <source>
        <strain evidence="3">NIES-3780</strain>
    </source>
</reference>
<feature type="region of interest" description="Disordered" evidence="1">
    <location>
        <begin position="509"/>
        <end position="666"/>
    </location>
</feature>
<dbReference type="Pfam" id="PF05548">
    <property type="entry name" value="Peptidase_M11"/>
    <property type="match status" value="1"/>
</dbReference>
<comment type="caution">
    <text evidence="3">The sequence shown here is derived from an EMBL/GenBank/DDBJ whole genome shotgun (WGS) entry which is preliminary data.</text>
</comment>
<evidence type="ECO:0000256" key="1">
    <source>
        <dbReference type="SAM" id="MobiDB-lite"/>
    </source>
</evidence>
<keyword evidence="4" id="KW-1185">Reference proteome</keyword>
<evidence type="ECO:0000313" key="3">
    <source>
        <dbReference type="EMBL" id="GIL49162.1"/>
    </source>
</evidence>
<dbReference type="PRINTS" id="PR01217">
    <property type="entry name" value="PRICHEXTENSN"/>
</dbReference>
<dbReference type="InterPro" id="IPR008752">
    <property type="entry name" value="Peptidase_M11"/>
</dbReference>
<feature type="compositionally biased region" description="Pro residues" evidence="1">
    <location>
        <begin position="521"/>
        <end position="660"/>
    </location>
</feature>
<organism evidence="3 4">
    <name type="scientific">Volvox africanus</name>
    <dbReference type="NCBI Taxonomy" id="51714"/>
    <lineage>
        <taxon>Eukaryota</taxon>
        <taxon>Viridiplantae</taxon>
        <taxon>Chlorophyta</taxon>
        <taxon>core chlorophytes</taxon>
        <taxon>Chlorophyceae</taxon>
        <taxon>CS clade</taxon>
        <taxon>Chlamydomonadales</taxon>
        <taxon>Volvocaceae</taxon>
        <taxon>Volvox</taxon>
    </lineage>
</organism>
<proteinExistence type="predicted"/>
<evidence type="ECO:0000259" key="2">
    <source>
        <dbReference type="Pfam" id="PF05548"/>
    </source>
</evidence>
<dbReference type="AlphaFoldDB" id="A0A8J4AWS5"/>
<name>A0A8J4AWS5_9CHLO</name>
<feature type="compositionally biased region" description="Pro residues" evidence="1">
    <location>
        <begin position="68"/>
        <end position="84"/>
    </location>
</feature>
<gene>
    <name evidence="3" type="ORF">Vafri_5644</name>
</gene>
<feature type="region of interest" description="Disordered" evidence="1">
    <location>
        <begin position="55"/>
        <end position="90"/>
    </location>
</feature>
<evidence type="ECO:0000313" key="4">
    <source>
        <dbReference type="Proteomes" id="UP000747399"/>
    </source>
</evidence>
<feature type="compositionally biased region" description="Pro residues" evidence="1">
    <location>
        <begin position="916"/>
        <end position="950"/>
    </location>
</feature>
<feature type="region of interest" description="Disordered" evidence="1">
    <location>
        <begin position="771"/>
        <end position="812"/>
    </location>
</feature>
<feature type="compositionally biased region" description="Pro residues" evidence="1">
    <location>
        <begin position="771"/>
        <end position="805"/>
    </location>
</feature>
<dbReference type="EMBL" id="BNCO01000006">
    <property type="protein sequence ID" value="GIL49162.1"/>
    <property type="molecule type" value="Genomic_DNA"/>
</dbReference>
<feature type="domain" description="Peptidase M11 gametolysin" evidence="2">
    <location>
        <begin position="199"/>
        <end position="454"/>
    </location>
</feature>